<accession>A0A346NLQ8</accession>
<keyword evidence="10 13" id="KW-0067">ATP-binding</keyword>
<dbReference type="AlphaFoldDB" id="A0A346NLQ8"/>
<evidence type="ECO:0000256" key="7">
    <source>
        <dbReference type="ARBA" id="ARBA00022679"/>
    </source>
</evidence>
<dbReference type="GO" id="GO:0005524">
    <property type="term" value="F:ATP binding"/>
    <property type="evidence" value="ECO:0007669"/>
    <property type="project" value="UniProtKB-UniRule"/>
</dbReference>
<evidence type="ECO:0000256" key="10">
    <source>
        <dbReference type="ARBA" id="ARBA00022840"/>
    </source>
</evidence>
<evidence type="ECO:0000256" key="5">
    <source>
        <dbReference type="ARBA" id="ARBA00022516"/>
    </source>
</evidence>
<dbReference type="GO" id="GO:0009029">
    <property type="term" value="F:lipid-A 4'-kinase activity"/>
    <property type="evidence" value="ECO:0007669"/>
    <property type="project" value="UniProtKB-UniRule"/>
</dbReference>
<evidence type="ECO:0000313" key="15">
    <source>
        <dbReference type="EMBL" id="AXR06465.1"/>
    </source>
</evidence>
<dbReference type="GO" id="GO:0005886">
    <property type="term" value="C:plasma membrane"/>
    <property type="evidence" value="ECO:0007669"/>
    <property type="project" value="TreeGrafter"/>
</dbReference>
<evidence type="ECO:0000256" key="1">
    <source>
        <dbReference type="ARBA" id="ARBA00002274"/>
    </source>
</evidence>
<keyword evidence="8 13" id="KW-0547">Nucleotide-binding</keyword>
<keyword evidence="9 13" id="KW-0418">Kinase</keyword>
<dbReference type="UniPathway" id="UPA00359">
    <property type="reaction ID" value="UER00482"/>
</dbReference>
<dbReference type="InterPro" id="IPR027417">
    <property type="entry name" value="P-loop_NTPase"/>
</dbReference>
<dbReference type="Pfam" id="PF02606">
    <property type="entry name" value="LpxK"/>
    <property type="match status" value="1"/>
</dbReference>
<keyword evidence="7 13" id="KW-0808">Transferase</keyword>
<sequence>MSVLERAWYRAGPWLWLLWPLSWLFAIISASRRYLFKAGFKASSKPAGTLVIVVGNISVGGNGKTPVVIDVAEYLLKQGLRPGILSRGYGGSNTVFPHLVTAGDTAAQVGDEPKLMALRTGVPVVTDPKRARGANWLREQHQCNVIVCDDGLQHYALKRDMELVVMDERRFGNGHLLPMGPLREGVWRLDTVDMIIHNVRQFGSARLLGVAPAQYPMQLAPNHFVNVADPSLTQSLATFMETDRNITALAGIGNPARFFSQLDNLGISCKQQIPFADHYEFSPQDIPSGTVVMTEKDAVKVASFAHDDCWYIKVSAQLPQAFYHQLDQKLAPFKKIQKEHDHGI</sequence>
<evidence type="ECO:0000256" key="2">
    <source>
        <dbReference type="ARBA" id="ARBA00004870"/>
    </source>
</evidence>
<keyword evidence="14" id="KW-0812">Transmembrane</keyword>
<dbReference type="HAMAP" id="MF_00409">
    <property type="entry name" value="LpxK"/>
    <property type="match status" value="1"/>
</dbReference>
<keyword evidence="6 13" id="KW-0441">Lipid A biosynthesis</keyword>
<comment type="pathway">
    <text evidence="2 13">Glycolipid biosynthesis; lipid IV(A) biosynthesis; lipid IV(A) from (3R)-3-hydroxytetradecanoyl-[acyl-carrier-protein] and UDP-N-acetyl-alpha-D-glucosamine: step 6/6.</text>
</comment>
<dbReference type="RefSeq" id="WP_117316519.1">
    <property type="nucleotide sequence ID" value="NZ_CP031769.1"/>
</dbReference>
<dbReference type="SUPFAM" id="SSF52540">
    <property type="entry name" value="P-loop containing nucleoside triphosphate hydrolases"/>
    <property type="match status" value="1"/>
</dbReference>
<dbReference type="InterPro" id="IPR003758">
    <property type="entry name" value="LpxK"/>
</dbReference>
<dbReference type="Proteomes" id="UP000262073">
    <property type="component" value="Chromosome"/>
</dbReference>
<dbReference type="NCBIfam" id="TIGR00682">
    <property type="entry name" value="lpxK"/>
    <property type="match status" value="1"/>
</dbReference>
<keyword evidence="16" id="KW-1185">Reference proteome</keyword>
<dbReference type="KEGG" id="salm:D0Y50_08860"/>
<dbReference type="EMBL" id="CP031769">
    <property type="protein sequence ID" value="AXR06465.1"/>
    <property type="molecule type" value="Genomic_DNA"/>
</dbReference>
<comment type="similarity">
    <text evidence="13">Belongs to the LpxK family.</text>
</comment>
<evidence type="ECO:0000256" key="6">
    <source>
        <dbReference type="ARBA" id="ARBA00022556"/>
    </source>
</evidence>
<evidence type="ECO:0000256" key="12">
    <source>
        <dbReference type="ARBA" id="ARBA00029757"/>
    </source>
</evidence>
<evidence type="ECO:0000313" key="16">
    <source>
        <dbReference type="Proteomes" id="UP000262073"/>
    </source>
</evidence>
<dbReference type="PANTHER" id="PTHR42724:SF1">
    <property type="entry name" value="TETRAACYLDISACCHARIDE 4'-KINASE, MITOCHONDRIAL-RELATED"/>
    <property type="match status" value="1"/>
</dbReference>
<evidence type="ECO:0000256" key="3">
    <source>
        <dbReference type="ARBA" id="ARBA00012071"/>
    </source>
</evidence>
<evidence type="ECO:0000256" key="9">
    <source>
        <dbReference type="ARBA" id="ARBA00022777"/>
    </source>
</evidence>
<feature type="binding site" evidence="13">
    <location>
        <begin position="58"/>
        <end position="65"/>
    </location>
    <ligand>
        <name>ATP</name>
        <dbReference type="ChEBI" id="CHEBI:30616"/>
    </ligand>
</feature>
<comment type="catalytic activity">
    <reaction evidence="13">
        <text>a lipid A disaccharide + ATP = a lipid IVA + ADP + H(+)</text>
        <dbReference type="Rhea" id="RHEA:67840"/>
        <dbReference type="ChEBI" id="CHEBI:15378"/>
        <dbReference type="ChEBI" id="CHEBI:30616"/>
        <dbReference type="ChEBI" id="CHEBI:176343"/>
        <dbReference type="ChEBI" id="CHEBI:176425"/>
        <dbReference type="ChEBI" id="CHEBI:456216"/>
        <dbReference type="EC" id="2.7.1.130"/>
    </reaction>
</comment>
<comment type="function">
    <text evidence="1 13">Transfers the gamma-phosphate of ATP to the 4'-position of a tetraacyldisaccharide 1-phosphate intermediate (termed DS-1-P) to form tetraacyldisaccharide 1,4'-bis-phosphate (lipid IVA).</text>
</comment>
<dbReference type="OrthoDB" id="9766423at2"/>
<keyword evidence="14" id="KW-0472">Membrane</keyword>
<evidence type="ECO:0000256" key="4">
    <source>
        <dbReference type="ARBA" id="ARBA00016436"/>
    </source>
</evidence>
<reference evidence="15 16" key="1">
    <citation type="submission" date="2018-08" db="EMBL/GenBank/DDBJ databases">
        <title>Salinimonas sediminis sp. nov., a piezophilic bacterium isolated from a deep-sea sediment sample from the New Britain Trench.</title>
        <authorList>
            <person name="Cao J."/>
        </authorList>
    </citation>
    <scope>NUCLEOTIDE SEQUENCE [LARGE SCALE GENOMIC DNA]</scope>
    <source>
        <strain evidence="15 16">N102</strain>
    </source>
</reference>
<dbReference type="EC" id="2.7.1.130" evidence="3 13"/>
<organism evidence="15 16">
    <name type="scientific">Salinimonas sediminis</name>
    <dbReference type="NCBI Taxonomy" id="2303538"/>
    <lineage>
        <taxon>Bacteria</taxon>
        <taxon>Pseudomonadati</taxon>
        <taxon>Pseudomonadota</taxon>
        <taxon>Gammaproteobacteria</taxon>
        <taxon>Alteromonadales</taxon>
        <taxon>Alteromonadaceae</taxon>
        <taxon>Alteromonas/Salinimonas group</taxon>
        <taxon>Salinimonas</taxon>
    </lineage>
</organism>
<feature type="transmembrane region" description="Helical" evidence="14">
    <location>
        <begin position="14"/>
        <end position="35"/>
    </location>
</feature>
<protein>
    <recommendedName>
        <fullName evidence="4 13">Tetraacyldisaccharide 4'-kinase</fullName>
        <ecNumber evidence="3 13">2.7.1.130</ecNumber>
    </recommendedName>
    <alternativeName>
        <fullName evidence="12 13">Lipid A 4'-kinase</fullName>
    </alternativeName>
</protein>
<keyword evidence="14" id="KW-1133">Transmembrane helix</keyword>
<evidence type="ECO:0000256" key="8">
    <source>
        <dbReference type="ARBA" id="ARBA00022741"/>
    </source>
</evidence>
<keyword evidence="11 13" id="KW-0443">Lipid metabolism</keyword>
<name>A0A346NLQ8_9ALTE</name>
<dbReference type="PANTHER" id="PTHR42724">
    <property type="entry name" value="TETRAACYLDISACCHARIDE 4'-KINASE"/>
    <property type="match status" value="1"/>
</dbReference>
<keyword evidence="5 13" id="KW-0444">Lipid biosynthesis</keyword>
<proteinExistence type="inferred from homology"/>
<gene>
    <name evidence="13" type="primary">lpxK</name>
    <name evidence="15" type="ORF">D0Y50_08860</name>
</gene>
<dbReference type="GO" id="GO:0009244">
    <property type="term" value="P:lipopolysaccharide core region biosynthetic process"/>
    <property type="evidence" value="ECO:0007669"/>
    <property type="project" value="TreeGrafter"/>
</dbReference>
<evidence type="ECO:0000256" key="11">
    <source>
        <dbReference type="ARBA" id="ARBA00023098"/>
    </source>
</evidence>
<evidence type="ECO:0000256" key="13">
    <source>
        <dbReference type="HAMAP-Rule" id="MF_00409"/>
    </source>
</evidence>
<dbReference type="GO" id="GO:0009245">
    <property type="term" value="P:lipid A biosynthetic process"/>
    <property type="evidence" value="ECO:0007669"/>
    <property type="project" value="UniProtKB-UniRule"/>
</dbReference>
<evidence type="ECO:0000256" key="14">
    <source>
        <dbReference type="SAM" id="Phobius"/>
    </source>
</evidence>